<dbReference type="PANTHER" id="PTHR37829:SF3">
    <property type="entry name" value="PROTEIN JAYE-RELATED"/>
    <property type="match status" value="1"/>
</dbReference>
<gene>
    <name evidence="2" type="ORF">HH213_17960</name>
</gene>
<name>A0ABX6MBT8_9BURK</name>
<dbReference type="Proteomes" id="UP000503117">
    <property type="component" value="Chromosome"/>
</dbReference>
<dbReference type="InterPro" id="IPR052399">
    <property type="entry name" value="Phage_Baseplate_Assmbl_Protein"/>
</dbReference>
<protein>
    <submittedName>
        <fullName evidence="2">Multidrug DMT transporter</fullName>
    </submittedName>
</protein>
<dbReference type="RefSeq" id="WP_169113125.1">
    <property type="nucleotide sequence ID" value="NZ_CP051684.1"/>
</dbReference>
<dbReference type="PANTHER" id="PTHR37829">
    <property type="entry name" value="PHAGE-LIKE ELEMENT PBSX PROTEIN XKDT"/>
    <property type="match status" value="1"/>
</dbReference>
<sequence>MSIDQLTGGAQSLANAVSSGQNITNRLASDVGAGGGGDSGSWMSKLRPASFRGVPFKVLEGQLKFGRRSVIHEYPFRDTVWVEDLGRAARRIAFTGYIFGDDVIAQRDQLMKVCEEVGAVEGGELVHPTLGRITVSLADGVGCAERWDRGRVFELAFSFVEQGKRIFPNSTVDTQSAVSTAAEKAKAAAKANLISTAAGALKSGLSVVGQATSAVSSWARSAQRLVNDATNLYHFVQTMPGEFGRMFGSNATRSSGAATTVDSLVAQGAANRAKVAVAASKLSSTAGALAAVSGVAAPSSVTSANASSAVPPAVSTALSAYVDAVHALVAAVAAAAPSPPDALRLLAGLTAAAPAVPASLGKPVYPVSPVAPPTSAQAAALMAGATADLFRRAGVIELAKASASYKPSSSDDAVAVRQQVTQLLDDEMQVAADQGQDDSYQALHVVRTAVVQDLAARAADLASMVQVATPHSVPALFLAQRLYRDAARADQLIAEANPIHPAFMPPTFKALAR</sequence>
<feature type="domain" description="DNA circulation N-terminal" evidence="1">
    <location>
        <begin position="46"/>
        <end position="135"/>
    </location>
</feature>
<dbReference type="EMBL" id="CP051684">
    <property type="protein sequence ID" value="QJD91808.1"/>
    <property type="molecule type" value="Genomic_DNA"/>
</dbReference>
<evidence type="ECO:0000259" key="1">
    <source>
        <dbReference type="Pfam" id="PF07157"/>
    </source>
</evidence>
<reference evidence="2 3" key="1">
    <citation type="submission" date="2020-04" db="EMBL/GenBank/DDBJ databases">
        <title>Genome sequencing of novel species.</title>
        <authorList>
            <person name="Heo J."/>
            <person name="Kim S.-J."/>
            <person name="Kim J.-S."/>
            <person name="Hong S.-B."/>
            <person name="Kwon S.-W."/>
        </authorList>
    </citation>
    <scope>NUCLEOTIDE SEQUENCE [LARGE SCALE GENOMIC DNA]</scope>
    <source>
        <strain evidence="2 3">AF9R3</strain>
    </source>
</reference>
<dbReference type="Pfam" id="PF07157">
    <property type="entry name" value="DNA_circ_N"/>
    <property type="match status" value="1"/>
</dbReference>
<dbReference type="InterPro" id="IPR009826">
    <property type="entry name" value="DNA_circ_N"/>
</dbReference>
<organism evidence="2 3">
    <name type="scientific">Duganella dendranthematis</name>
    <dbReference type="NCBI Taxonomy" id="2728021"/>
    <lineage>
        <taxon>Bacteria</taxon>
        <taxon>Pseudomonadati</taxon>
        <taxon>Pseudomonadota</taxon>
        <taxon>Betaproteobacteria</taxon>
        <taxon>Burkholderiales</taxon>
        <taxon>Oxalobacteraceae</taxon>
        <taxon>Telluria group</taxon>
        <taxon>Duganella</taxon>
    </lineage>
</organism>
<accession>A0ABX6MBT8</accession>
<proteinExistence type="predicted"/>
<keyword evidence="3" id="KW-1185">Reference proteome</keyword>
<evidence type="ECO:0000313" key="2">
    <source>
        <dbReference type="EMBL" id="QJD91808.1"/>
    </source>
</evidence>
<evidence type="ECO:0000313" key="3">
    <source>
        <dbReference type="Proteomes" id="UP000503117"/>
    </source>
</evidence>